<dbReference type="Proteomes" id="UP000031129">
    <property type="component" value="Chromosome"/>
</dbReference>
<keyword evidence="2" id="KW-0378">Hydrolase</keyword>
<organism evidence="2 3">
    <name type="scientific">Mesomycoplasma flocculare ATCC 27399</name>
    <dbReference type="NCBI Taxonomy" id="743971"/>
    <lineage>
        <taxon>Bacteria</taxon>
        <taxon>Bacillati</taxon>
        <taxon>Mycoplasmatota</taxon>
        <taxon>Mycoplasmoidales</taxon>
        <taxon>Metamycoplasmataceae</taxon>
        <taxon>Mesomycoplasma</taxon>
    </lineage>
</organism>
<dbReference type="Pfam" id="PF04851">
    <property type="entry name" value="ResIII"/>
    <property type="match status" value="1"/>
</dbReference>
<accession>A0A0A8E6H3</accession>
<name>A0A0A8E6H3_MESFC</name>
<evidence type="ECO:0000313" key="2">
    <source>
        <dbReference type="EMBL" id="AJC49845.1"/>
    </source>
</evidence>
<reference evidence="2 3" key="1">
    <citation type="journal article" date="2015" name="Genome Announc.">
        <title>Complete Genome Sequence of Mycoplasma flocculare Strain Ms42T (ATCC 27399T).</title>
        <authorList>
            <person name="Calcutt M.J."/>
            <person name="Foecking M.F."/>
            <person name="Heidari M.B."/>
            <person name="McIntosh M.A."/>
        </authorList>
    </citation>
    <scope>NUCLEOTIDE SEQUENCE [LARGE SCALE GENOMIC DNA]</scope>
    <source>
        <strain evidence="3">ATCC 27399</strain>
    </source>
</reference>
<proteinExistence type="predicted"/>
<protein>
    <submittedName>
        <fullName evidence="2">Type III restriction modification system endonuclease subunit Res</fullName>
    </submittedName>
</protein>
<dbReference type="RefSeq" id="WP_002557507.1">
    <property type="nucleotide sequence ID" value="NZ_CP007585.1"/>
</dbReference>
<sequence length="805" mass="95171">MYLIDAQEKVVNRLFKKASNSLKEEKKDAIYFKAPTGSGKTFMMINFIDYLITWSKSQVNLGLVFVITTLSSANLPGQIQESFLKYKNYINNKDLKIHRIESPSNTKTSAKIEKNYKFYAKVDNVYIIGSASFRKNSILRQEEAIESFLVEIKSKNYKLVYIRDEAHIGSDLKIRTNKDERFFEEKMQNSADFVLKMTATPDQRHNLIELSEKELNQDKIKLLKSKENHNLGLKPNLEYDNEMILNTACAEFKIIKEKYNDDQNEKGLIGINPAMLIQVDNSSQKDKEKAKEFEKNIKEIIKILEKNNLSWLRYFDQNDKETNLRHKKDYTLSDISKNSSAIDVIIFKIGPAIGWNIPRACMLVQLRNVTSNNLSIQTVGRIKRNPNPRYEYKENSEQNNFYIYSNLDHSKTTSKTILLKDKYLDEKFLEGRIESLKKNNDIFEIFNLEKYEKAVFAKINNNHFCKNYENLTSWNNLNDEKISDYFNKKWNAEKENFREYIPANQVKYGNSWYSATKIYNIIQLEIYLNKIKQENKKYFSAKIKQYFEKIWEKLNQNAANQCSYQLFWYIIYKYLLTEIKEIYKQTWKTQIDENEINYKIKKEAKSLPKEYLLSFENTNNQVKISDKNFAYQEFSNKNELNFILDSEAEKNFVYQLENDIKGIPNIRVWSKNPLPEGVSFQYLNSDYEIANSYPDFIIKNKDHYIYLEIKTYKNDNDEPKTKKLYENYKKYIATNFARDIKLTMIICLVNISHKWSKKELYFAGASTIASLNEILSDINPDQENHLHDQIKSNSSLNLKDLLNYQ</sequence>
<dbReference type="GO" id="GO:0004519">
    <property type="term" value="F:endonuclease activity"/>
    <property type="evidence" value="ECO:0007669"/>
    <property type="project" value="UniProtKB-KW"/>
</dbReference>
<keyword evidence="2" id="KW-0255">Endonuclease</keyword>
<dbReference type="SUPFAM" id="SSF52540">
    <property type="entry name" value="P-loop containing nucleoside triphosphate hydrolases"/>
    <property type="match status" value="2"/>
</dbReference>
<keyword evidence="3" id="KW-1185">Reference proteome</keyword>
<feature type="domain" description="Helicase/UvrB N-terminal" evidence="1">
    <location>
        <begin position="3"/>
        <end position="202"/>
    </location>
</feature>
<gene>
    <name evidence="2" type="ORF">MYF_01650</name>
</gene>
<keyword evidence="2" id="KW-0540">Nuclease</keyword>
<dbReference type="AlphaFoldDB" id="A0A0A8E6H3"/>
<dbReference type="GO" id="GO:0003677">
    <property type="term" value="F:DNA binding"/>
    <property type="evidence" value="ECO:0007669"/>
    <property type="project" value="InterPro"/>
</dbReference>
<dbReference type="InterPro" id="IPR027417">
    <property type="entry name" value="P-loop_NTPase"/>
</dbReference>
<dbReference type="OrthoDB" id="9804145at2"/>
<dbReference type="REBASE" id="101254">
    <property type="entry name" value="Mfl27399ORF1645P"/>
</dbReference>
<evidence type="ECO:0000313" key="3">
    <source>
        <dbReference type="Proteomes" id="UP000031129"/>
    </source>
</evidence>
<dbReference type="HOGENOM" id="CLU_319783_0_0_14"/>
<dbReference type="InterPro" id="IPR006935">
    <property type="entry name" value="Helicase/UvrB_N"/>
</dbReference>
<dbReference type="GO" id="GO:0016787">
    <property type="term" value="F:hydrolase activity"/>
    <property type="evidence" value="ECO:0007669"/>
    <property type="project" value="InterPro"/>
</dbReference>
<dbReference type="EMBL" id="CP007585">
    <property type="protein sequence ID" value="AJC49845.1"/>
    <property type="molecule type" value="Genomic_DNA"/>
</dbReference>
<dbReference type="KEGG" id="mfq:MYF_01650"/>
<dbReference type="STRING" id="743971.MYF_01650"/>
<evidence type="ECO:0000259" key="1">
    <source>
        <dbReference type="Pfam" id="PF04851"/>
    </source>
</evidence>
<dbReference type="Gene3D" id="3.40.50.300">
    <property type="entry name" value="P-loop containing nucleotide triphosphate hydrolases"/>
    <property type="match status" value="1"/>
</dbReference>
<dbReference type="GO" id="GO:0005524">
    <property type="term" value="F:ATP binding"/>
    <property type="evidence" value="ECO:0007669"/>
    <property type="project" value="InterPro"/>
</dbReference>